<feature type="region of interest" description="Disordered" evidence="1">
    <location>
        <begin position="286"/>
        <end position="327"/>
    </location>
</feature>
<dbReference type="EMBL" id="JAGPXD010000001">
    <property type="protein sequence ID" value="KAH7374574.1"/>
    <property type="molecule type" value="Genomic_DNA"/>
</dbReference>
<dbReference type="AlphaFoldDB" id="A0A8K0TLJ9"/>
<comment type="caution">
    <text evidence="2">The sequence shown here is derived from an EMBL/GenBank/DDBJ whole genome shotgun (WGS) entry which is preliminary data.</text>
</comment>
<evidence type="ECO:0000256" key="1">
    <source>
        <dbReference type="SAM" id="MobiDB-lite"/>
    </source>
</evidence>
<evidence type="ECO:0000313" key="3">
    <source>
        <dbReference type="Proteomes" id="UP000813385"/>
    </source>
</evidence>
<dbReference type="Proteomes" id="UP000813385">
    <property type="component" value="Unassembled WGS sequence"/>
</dbReference>
<name>A0A8K0TLJ9_9PEZI</name>
<evidence type="ECO:0000313" key="2">
    <source>
        <dbReference type="EMBL" id="KAH7374574.1"/>
    </source>
</evidence>
<protein>
    <recommendedName>
        <fullName evidence="4">Arrestin-like N-terminal domain-containing protein</fullName>
    </recommendedName>
</protein>
<dbReference type="OrthoDB" id="2333384at2759"/>
<keyword evidence="3" id="KW-1185">Reference proteome</keyword>
<gene>
    <name evidence="2" type="ORF">B0T11DRAFT_268831</name>
</gene>
<reference evidence="2" key="1">
    <citation type="journal article" date="2021" name="Nat. Commun.">
        <title>Genetic determinants of endophytism in the Arabidopsis root mycobiome.</title>
        <authorList>
            <person name="Mesny F."/>
            <person name="Miyauchi S."/>
            <person name="Thiergart T."/>
            <person name="Pickel B."/>
            <person name="Atanasova L."/>
            <person name="Karlsson M."/>
            <person name="Huettel B."/>
            <person name="Barry K.W."/>
            <person name="Haridas S."/>
            <person name="Chen C."/>
            <person name="Bauer D."/>
            <person name="Andreopoulos W."/>
            <person name="Pangilinan J."/>
            <person name="LaButti K."/>
            <person name="Riley R."/>
            <person name="Lipzen A."/>
            <person name="Clum A."/>
            <person name="Drula E."/>
            <person name="Henrissat B."/>
            <person name="Kohler A."/>
            <person name="Grigoriev I.V."/>
            <person name="Martin F.M."/>
            <person name="Hacquard S."/>
        </authorList>
    </citation>
    <scope>NUCLEOTIDE SEQUENCE</scope>
    <source>
        <strain evidence="2">MPI-CAGE-AT-0016</strain>
    </source>
</reference>
<accession>A0A8K0TLJ9</accession>
<evidence type="ECO:0008006" key="4">
    <source>
        <dbReference type="Google" id="ProtNLM"/>
    </source>
</evidence>
<proteinExistence type="predicted"/>
<sequence length="367" mass="40969">MLEKDYAGMGTDPFAEYWVKAELRSAEQASIDRCVAVHPFILRKTTRKPPISSESRPTHRYAAAASICSDRLIPGPSANLSFFQKIFGSQQTPIFAGQMEFEIPAVIQLEHPEPIPLCLRFVVDRRKTSPEVLNAAAWPKISLLRLVLEIEARTVTRDDISLTAPTSGTLDLTWKGDEHVINVPLRVWSASSDMQEPLHIPVSGGHGTNAANPPLDVGRLLGIHVRRTGIVGSMFTPAALIPSCATVAFRHSHHVKVILDAEVGGKQIQCRFRRDMTILAPSEVDQSGRDGVWRPQDEEMQPPPVFVRRSGDMRPPATDRAYEDEFPPPMYGRLDSWIRPPVFEPPPPTFAEVEREDLLRRGRIQTV</sequence>
<organism evidence="2 3">
    <name type="scientific">Plectosphaerella cucumerina</name>
    <dbReference type="NCBI Taxonomy" id="40658"/>
    <lineage>
        <taxon>Eukaryota</taxon>
        <taxon>Fungi</taxon>
        <taxon>Dikarya</taxon>
        <taxon>Ascomycota</taxon>
        <taxon>Pezizomycotina</taxon>
        <taxon>Sordariomycetes</taxon>
        <taxon>Hypocreomycetidae</taxon>
        <taxon>Glomerellales</taxon>
        <taxon>Plectosphaerellaceae</taxon>
        <taxon>Plectosphaerella</taxon>
    </lineage>
</organism>
<feature type="compositionally biased region" description="Basic and acidic residues" evidence="1">
    <location>
        <begin position="286"/>
        <end position="297"/>
    </location>
</feature>